<reference evidence="2" key="2">
    <citation type="submission" date="2007-04" db="EMBL/GenBank/DDBJ databases">
        <title>The genome of the human body louse.</title>
        <authorList>
            <consortium name="The Human Body Louse Genome Consortium"/>
            <person name="Kirkness E."/>
            <person name="Walenz B."/>
            <person name="Hass B."/>
            <person name="Bruggner R."/>
            <person name="Strausberg R."/>
        </authorList>
    </citation>
    <scope>NUCLEOTIDE SEQUENCE</scope>
    <source>
        <strain evidence="2">USDA</strain>
    </source>
</reference>
<dbReference type="STRING" id="121224.E0VU72"/>
<dbReference type="RefSeq" id="XP_002429666.1">
    <property type="nucleotide sequence ID" value="XM_002429621.1"/>
</dbReference>
<dbReference type="GeneID" id="8231205"/>
<gene>
    <name evidence="3" type="primary">8231205</name>
    <name evidence="2" type="ORF">Phum_PHUM446400</name>
</gene>
<dbReference type="VEuPathDB" id="VectorBase:PHUM446400"/>
<reference evidence="3" key="3">
    <citation type="submission" date="2020-05" db="UniProtKB">
        <authorList>
            <consortium name="EnsemblMetazoa"/>
        </authorList>
    </citation>
    <scope>IDENTIFICATION</scope>
    <source>
        <strain evidence="3">USDA</strain>
    </source>
</reference>
<dbReference type="CTD" id="8231205"/>
<dbReference type="SUPFAM" id="SSF52047">
    <property type="entry name" value="RNI-like"/>
    <property type="match status" value="1"/>
</dbReference>
<dbReference type="SUPFAM" id="SSF81383">
    <property type="entry name" value="F-box domain"/>
    <property type="match status" value="1"/>
</dbReference>
<dbReference type="InParanoid" id="E0VU72"/>
<dbReference type="SMART" id="SM00256">
    <property type="entry name" value="FBOX"/>
    <property type="match status" value="1"/>
</dbReference>
<evidence type="ECO:0000259" key="1">
    <source>
        <dbReference type="PROSITE" id="PS50181"/>
    </source>
</evidence>
<feature type="domain" description="F-box" evidence="1">
    <location>
        <begin position="2"/>
        <end position="48"/>
    </location>
</feature>
<evidence type="ECO:0000313" key="2">
    <source>
        <dbReference type="EMBL" id="EEB16928.1"/>
    </source>
</evidence>
<dbReference type="EnsemblMetazoa" id="PHUM446400-RA">
    <property type="protein sequence ID" value="PHUM446400-PA"/>
    <property type="gene ID" value="PHUM446400"/>
</dbReference>
<dbReference type="EMBL" id="AAZO01005449">
    <property type="status" value="NOT_ANNOTATED_CDS"/>
    <property type="molecule type" value="Genomic_DNA"/>
</dbReference>
<dbReference type="KEGG" id="phu:Phum_PHUM446400"/>
<dbReference type="OMA" id="NVNFFFE"/>
<dbReference type="Proteomes" id="UP000009046">
    <property type="component" value="Unassembled WGS sequence"/>
</dbReference>
<dbReference type="Pfam" id="PF12937">
    <property type="entry name" value="F-box-like"/>
    <property type="match status" value="1"/>
</dbReference>
<evidence type="ECO:0000313" key="4">
    <source>
        <dbReference type="Proteomes" id="UP000009046"/>
    </source>
</evidence>
<dbReference type="OrthoDB" id="9974792at2759"/>
<dbReference type="InterPro" id="IPR032675">
    <property type="entry name" value="LRR_dom_sf"/>
</dbReference>
<keyword evidence="4" id="KW-1185">Reference proteome</keyword>
<dbReference type="EMBL" id="DS235780">
    <property type="protein sequence ID" value="EEB16928.1"/>
    <property type="molecule type" value="Genomic_DNA"/>
</dbReference>
<dbReference type="Gene3D" id="1.20.1280.50">
    <property type="match status" value="1"/>
</dbReference>
<dbReference type="HOGENOM" id="CLU_033637_0_0_1"/>
<evidence type="ECO:0000313" key="3">
    <source>
        <dbReference type="EnsemblMetazoa" id="PHUM446400-PA"/>
    </source>
</evidence>
<dbReference type="PANTHER" id="PTHR20933:SF4">
    <property type="entry name" value="F-BOX INVOLVED IN POLYQ PATHOGENESIS, ISOFORM A"/>
    <property type="match status" value="1"/>
</dbReference>
<organism>
    <name type="scientific">Pediculus humanus subsp. corporis</name>
    <name type="common">Body louse</name>
    <dbReference type="NCBI Taxonomy" id="121224"/>
    <lineage>
        <taxon>Eukaryota</taxon>
        <taxon>Metazoa</taxon>
        <taxon>Ecdysozoa</taxon>
        <taxon>Arthropoda</taxon>
        <taxon>Hexapoda</taxon>
        <taxon>Insecta</taxon>
        <taxon>Pterygota</taxon>
        <taxon>Neoptera</taxon>
        <taxon>Paraneoptera</taxon>
        <taxon>Psocodea</taxon>
        <taxon>Troctomorpha</taxon>
        <taxon>Phthiraptera</taxon>
        <taxon>Anoplura</taxon>
        <taxon>Pediculidae</taxon>
        <taxon>Pediculus</taxon>
    </lineage>
</organism>
<protein>
    <submittedName>
        <fullName evidence="2 3">F-box only protein, putative</fullName>
    </submittedName>
</protein>
<dbReference type="AlphaFoldDB" id="E0VU72"/>
<dbReference type="PROSITE" id="PS50181">
    <property type="entry name" value="FBOX"/>
    <property type="match status" value="1"/>
</dbReference>
<dbReference type="FunFam" id="1.20.1280.50:FF:000005">
    <property type="entry name" value="F-box/LRR-repeat protein 3 isoform X1"/>
    <property type="match status" value="1"/>
</dbReference>
<dbReference type="GO" id="GO:0031398">
    <property type="term" value="P:positive regulation of protein ubiquitination"/>
    <property type="evidence" value="ECO:0007669"/>
    <property type="project" value="TreeGrafter"/>
</dbReference>
<reference evidence="2" key="1">
    <citation type="submission" date="2007-04" db="EMBL/GenBank/DDBJ databases">
        <title>Annotation of Pediculus humanus corporis strain USDA.</title>
        <authorList>
            <person name="Kirkness E."/>
            <person name="Hannick L."/>
            <person name="Hass B."/>
            <person name="Bruggner R."/>
            <person name="Lawson D."/>
            <person name="Bidwell S."/>
            <person name="Joardar V."/>
            <person name="Caler E."/>
            <person name="Walenz B."/>
            <person name="Inman J."/>
            <person name="Schobel S."/>
            <person name="Galinsky K."/>
            <person name="Amedeo P."/>
            <person name="Strausberg R."/>
        </authorList>
    </citation>
    <scope>NUCLEOTIDE SEQUENCE</scope>
    <source>
        <strain evidence="2">USDA</strain>
    </source>
</reference>
<dbReference type="InterPro" id="IPR001810">
    <property type="entry name" value="F-box_dom"/>
</dbReference>
<dbReference type="eggNOG" id="KOG1947">
    <property type="taxonomic scope" value="Eukaryota"/>
</dbReference>
<proteinExistence type="predicted"/>
<dbReference type="InterPro" id="IPR036047">
    <property type="entry name" value="F-box-like_dom_sf"/>
</dbReference>
<name>E0VU72_PEDHC</name>
<dbReference type="Gene3D" id="3.80.10.10">
    <property type="entry name" value="Ribonuclease Inhibitor"/>
    <property type="match status" value="1"/>
</dbReference>
<accession>E0VU72</accession>
<sequence length="379" mass="43644">MTTRWDLLPDLILSQIFNYLNRHDRISAGRVCTSWNRALNCPSIWHNVNVNLEKDIALHNTSLAKETTIKYGHHMKRLILTWSQRDPLTRQTGLKCHIEAGTEFLTLLLSLNIQIKELCLVDWFRSYKYKGNRIRLILALTDFIRSQNKLQRLSLQKASFRVNEVVRILCAVAHSKSNQLQKLNLRSSFNECEAILITPRYLEALSRLSNLTELQLDYPALSDGVLFILAENAKGKLENLTVEASGSDFTLPPLSDNAWKKLSKDCPKIKVSFIIMYIAHYEDACVFLLPSIPLYSFTFATGCTWDQSRSRDFQKIHLNIKNNRELLDDLLIELIEKCQNLSFIQFNGVIRNINTIKKICEIQNNTQNRKLIASSLSTS</sequence>
<dbReference type="PANTHER" id="PTHR20933">
    <property type="entry name" value="F-BOX ONLY PROTEIN 33"/>
    <property type="match status" value="1"/>
</dbReference>